<dbReference type="GO" id="GO:0015288">
    <property type="term" value="F:porin activity"/>
    <property type="evidence" value="ECO:0007669"/>
    <property type="project" value="UniProtKB-KW"/>
</dbReference>
<dbReference type="OrthoDB" id="6975458at2"/>
<evidence type="ECO:0000256" key="3">
    <source>
        <dbReference type="ARBA" id="ARBA00022448"/>
    </source>
</evidence>
<keyword evidence="3" id="KW-0813">Transport</keyword>
<dbReference type="EMBL" id="QJJS01000004">
    <property type="protein sequence ID" value="PXW97644.1"/>
    <property type="molecule type" value="Genomic_DNA"/>
</dbReference>
<reference evidence="13 14" key="1">
    <citation type="submission" date="2018-05" db="EMBL/GenBank/DDBJ databases">
        <title>Genomic Encyclopedia of Type Strains, Phase IV (KMG-IV): sequencing the most valuable type-strain genomes for metagenomic binning, comparative biology and taxonomic classification.</title>
        <authorList>
            <person name="Goeker M."/>
        </authorList>
    </citation>
    <scope>NUCLEOTIDE SEQUENCE [LARGE SCALE GENOMIC DNA]</scope>
    <source>
        <strain evidence="13 14">DSM 566</strain>
    </source>
</reference>
<keyword evidence="4" id="KW-1134">Transmembrane beta strand</keyword>
<accession>A0A318H402</accession>
<evidence type="ECO:0000256" key="11">
    <source>
        <dbReference type="SAM" id="SignalP"/>
    </source>
</evidence>
<dbReference type="GO" id="GO:0009279">
    <property type="term" value="C:cell outer membrane"/>
    <property type="evidence" value="ECO:0007669"/>
    <property type="project" value="UniProtKB-SubCell"/>
</dbReference>
<evidence type="ECO:0000313" key="13">
    <source>
        <dbReference type="EMBL" id="PXW97644.1"/>
    </source>
</evidence>
<evidence type="ECO:0000256" key="10">
    <source>
        <dbReference type="ARBA" id="ARBA00023237"/>
    </source>
</evidence>
<dbReference type="InterPro" id="IPR023614">
    <property type="entry name" value="Porin_dom_sf"/>
</dbReference>
<evidence type="ECO:0000256" key="7">
    <source>
        <dbReference type="ARBA" id="ARBA00023065"/>
    </source>
</evidence>
<dbReference type="InterPro" id="IPR050298">
    <property type="entry name" value="Gram-neg_bact_OMP"/>
</dbReference>
<evidence type="ECO:0000256" key="1">
    <source>
        <dbReference type="ARBA" id="ARBA00004571"/>
    </source>
</evidence>
<keyword evidence="10" id="KW-0998">Cell outer membrane</keyword>
<evidence type="ECO:0000313" key="14">
    <source>
        <dbReference type="Proteomes" id="UP000247811"/>
    </source>
</evidence>
<keyword evidence="5" id="KW-0812">Transmembrane</keyword>
<organism evidence="13 14">
    <name type="scientific">Sphaerotilus hippei</name>
    <dbReference type="NCBI Taxonomy" id="744406"/>
    <lineage>
        <taxon>Bacteria</taxon>
        <taxon>Pseudomonadati</taxon>
        <taxon>Pseudomonadota</taxon>
        <taxon>Betaproteobacteria</taxon>
        <taxon>Burkholderiales</taxon>
        <taxon>Sphaerotilaceae</taxon>
        <taxon>Sphaerotilus</taxon>
    </lineage>
</organism>
<keyword evidence="6 11" id="KW-0732">Signal</keyword>
<dbReference type="AlphaFoldDB" id="A0A318H402"/>
<keyword evidence="9" id="KW-0472">Membrane</keyword>
<evidence type="ECO:0000256" key="9">
    <source>
        <dbReference type="ARBA" id="ARBA00023136"/>
    </source>
</evidence>
<comment type="subunit">
    <text evidence="2">Homotrimer.</text>
</comment>
<dbReference type="RefSeq" id="WP_110400024.1">
    <property type="nucleotide sequence ID" value="NZ_QJJS01000004.1"/>
</dbReference>
<dbReference type="PANTHER" id="PTHR34501:SF9">
    <property type="entry name" value="MAJOR OUTER MEMBRANE PROTEIN P.IA"/>
    <property type="match status" value="1"/>
</dbReference>
<comment type="subcellular location">
    <subcellularLocation>
        <location evidence="1">Cell outer membrane</location>
        <topology evidence="1">Multi-pass membrane protein</topology>
    </subcellularLocation>
</comment>
<evidence type="ECO:0000259" key="12">
    <source>
        <dbReference type="Pfam" id="PF13609"/>
    </source>
</evidence>
<dbReference type="InterPro" id="IPR033900">
    <property type="entry name" value="Gram_neg_porin_domain"/>
</dbReference>
<name>A0A318H402_9BURK</name>
<proteinExistence type="predicted"/>
<evidence type="ECO:0000256" key="2">
    <source>
        <dbReference type="ARBA" id="ARBA00011233"/>
    </source>
</evidence>
<gene>
    <name evidence="13" type="ORF">C7444_104247</name>
</gene>
<feature type="domain" description="Porin" evidence="12">
    <location>
        <begin position="9"/>
        <end position="326"/>
    </location>
</feature>
<dbReference type="GO" id="GO:0006811">
    <property type="term" value="P:monoatomic ion transport"/>
    <property type="evidence" value="ECO:0007669"/>
    <property type="project" value="UniProtKB-KW"/>
</dbReference>
<dbReference type="GO" id="GO:0046930">
    <property type="term" value="C:pore complex"/>
    <property type="evidence" value="ECO:0007669"/>
    <property type="project" value="UniProtKB-KW"/>
</dbReference>
<dbReference type="PANTHER" id="PTHR34501">
    <property type="entry name" value="PROTEIN YDDL-RELATED"/>
    <property type="match status" value="1"/>
</dbReference>
<feature type="signal peptide" evidence="11">
    <location>
        <begin position="1"/>
        <end position="20"/>
    </location>
</feature>
<comment type="caution">
    <text evidence="13">The sequence shown here is derived from an EMBL/GenBank/DDBJ whole genome shotgun (WGS) entry which is preliminary data.</text>
</comment>
<keyword evidence="14" id="KW-1185">Reference proteome</keyword>
<keyword evidence="7" id="KW-0406">Ion transport</keyword>
<dbReference type="Gene3D" id="2.40.160.10">
    <property type="entry name" value="Porin"/>
    <property type="match status" value="1"/>
</dbReference>
<dbReference type="Pfam" id="PF13609">
    <property type="entry name" value="Porin_4"/>
    <property type="match status" value="1"/>
</dbReference>
<evidence type="ECO:0000256" key="6">
    <source>
        <dbReference type="ARBA" id="ARBA00022729"/>
    </source>
</evidence>
<evidence type="ECO:0000256" key="4">
    <source>
        <dbReference type="ARBA" id="ARBA00022452"/>
    </source>
</evidence>
<dbReference type="SUPFAM" id="SSF56935">
    <property type="entry name" value="Porins"/>
    <property type="match status" value="1"/>
</dbReference>
<dbReference type="Proteomes" id="UP000247811">
    <property type="component" value="Unassembled WGS sequence"/>
</dbReference>
<protein>
    <submittedName>
        <fullName evidence="13">Putative porin</fullName>
    </submittedName>
</protein>
<keyword evidence="8" id="KW-0626">Porin</keyword>
<evidence type="ECO:0000256" key="8">
    <source>
        <dbReference type="ARBA" id="ARBA00023114"/>
    </source>
</evidence>
<evidence type="ECO:0000256" key="5">
    <source>
        <dbReference type="ARBA" id="ARBA00022692"/>
    </source>
</evidence>
<feature type="chain" id="PRO_5016296089" evidence="11">
    <location>
        <begin position="21"/>
        <end position="341"/>
    </location>
</feature>
<dbReference type="CDD" id="cd00342">
    <property type="entry name" value="gram_neg_porins"/>
    <property type="match status" value="1"/>
</dbReference>
<sequence>MKRFFFLSTACLGVAGAAAAQSSVTIYGVIDQTVSRVSGGSSSLYMPPAIEAKHDMWVLKAGDPSRLGFRGVEDLGGGWSAGFQLEHRLMPDTGTTDSPGGSTFWQGRSLVWLRSDRFGEVFAGRDNFAAFFNGVQADPFLFDYGVAALGPDFTLARYTVAGEGGSRVSNQAGWRSPRLGGVALTLSMAAGEGSSTGRRRNEGLNLNYQQGPLYLGLGWDRGATLAGEDRSLINVTASYVLGSVKLFGNIARSRNEAATTPAGQRIRAYNAGLTVAAGGGLVKLAIGRLAPQGGASDSTKLGLGYEYPLSKRTAIRAALATGKTEGQSRTNGCEAGLRVTF</sequence>